<gene>
    <name evidence="3" type="ORF">Cvel_18314.t1.CR1</name>
</gene>
<dbReference type="PROSITE" id="PS51470">
    <property type="entry name" value="FG_GAP"/>
    <property type="match status" value="1"/>
</dbReference>
<evidence type="ECO:0000256" key="1">
    <source>
        <dbReference type="PROSITE-ProRule" id="PRU00803"/>
    </source>
</evidence>
<dbReference type="PANTHER" id="PTHR36220">
    <property type="entry name" value="UNNAMED PRODUCT"/>
    <property type="match status" value="1"/>
</dbReference>
<organism evidence="3">
    <name type="scientific">Chromera velia CCMP2878</name>
    <dbReference type="NCBI Taxonomy" id="1169474"/>
    <lineage>
        <taxon>Eukaryota</taxon>
        <taxon>Sar</taxon>
        <taxon>Alveolata</taxon>
        <taxon>Colpodellida</taxon>
        <taxon>Chromeraceae</taxon>
        <taxon>Chromera</taxon>
    </lineage>
</organism>
<evidence type="ECO:0000256" key="2">
    <source>
        <dbReference type="SAM" id="MobiDB-lite"/>
    </source>
</evidence>
<dbReference type="SUPFAM" id="SSF69322">
    <property type="entry name" value="Tricorn protease domain 2"/>
    <property type="match status" value="1"/>
</dbReference>
<dbReference type="EMBL" id="CDMZ01000564">
    <property type="protein sequence ID" value="CEM16932.1"/>
    <property type="molecule type" value="Genomic_DNA"/>
</dbReference>
<feature type="repeat" description="FG-GAP" evidence="1">
    <location>
        <begin position="162"/>
        <end position="214"/>
    </location>
</feature>
<dbReference type="PhylomeDB" id="A0A0G4FS43"/>
<accession>A0A0G4FS43</accession>
<dbReference type="InterPro" id="IPR013519">
    <property type="entry name" value="Int_alpha_beta-p"/>
</dbReference>
<dbReference type="Gene3D" id="2.130.10.130">
    <property type="entry name" value="Integrin alpha, N-terminal"/>
    <property type="match status" value="1"/>
</dbReference>
<name>A0A0G4FS43_9ALVE</name>
<dbReference type="InterPro" id="IPR028994">
    <property type="entry name" value="Integrin_alpha_N"/>
</dbReference>
<dbReference type="PANTHER" id="PTHR36220:SF1">
    <property type="entry name" value="GAMMA TUBULIN COMPLEX COMPONENT C-TERMINAL DOMAIN-CONTAINING PROTEIN"/>
    <property type="match status" value="1"/>
</dbReference>
<reference evidence="3" key="1">
    <citation type="submission" date="2014-11" db="EMBL/GenBank/DDBJ databases">
        <authorList>
            <person name="Otto D Thomas"/>
            <person name="Naeem Raeece"/>
        </authorList>
    </citation>
    <scope>NUCLEOTIDE SEQUENCE</scope>
</reference>
<sequence length="1133" mass="120483">MESNKQEEYEDRNRLTTHLSLEQDSMLLMLYAVCICLLLECARGALFIQRGGLSSTLPVPAAQQVQNHGAQVAISADGSRVVVGSGVSTPLVFGVVEAYDFDSASSSWTRVGEAVVDDAATDAESQSLAISPDGTRIATGFVTNENQDNKVVVKELVGGTWTDFAILPTPPSFGQFGKSVSLTNNNFIAIGAPFQDGSTGAVYVYDMRLCGVGSGKNCVASPPGLSTVITGVQGNQGFGWSVSLVSISPTELWLAAGRPDQISGGPGAVEVYRGTPSNPAGLPGVWTQIGTPLVGSGGERCGTSVSLSGTLPVRLAYGCPARIGSSSTREGRVATWVWNEGAGRWDAVGGGELAVLGTANARLGQSVSLSVDGSQLAVGAPGSVNSGGVASGTAGIYEVSGSAWALAADFPMEGADARDSFGWAVALAGIGGAVVVGAYGERVIPGRAAVFDLVTGKSNPSVNADDARIFLLDQTIDQLQTEARLSAYEIVQIPPISGTEYVRIVTTAPNIPLGLSVTGSNPDAPPVVTQSYLTNSADKSRVRSFPPEQGFDPSRPAATPQTDFSSDEFFVLLDDWIASGDPVQGRPGSFRLTLVRSLSNGDPDNPVEYATCTWTLDLVLQDRLTPPSGPPCRGDIGVRLADARIFWEREVALFCPGFGHLTKEACSPSNPCDDGNVMVFGGLLCASGDERGCETVRNAQDEQGRWFRSPRQLNNGNTFSGSSAEGVLLYLSVSRDREAAQRWWSWIDANKIQGPGGPEDVTYRVCLEASSRCPLSDDLLSFFEFVWQVALGLEPPLGMRGKTATSLDPDVVRATRPGFRLNLIGMRALAYQLLGDSRPEVADALVSLESANPFFDFLKRGVTDTIGERVLDLCPQPDKPIGCRFQWAWERELEEAAWRESMGWDCIFMANILNAPFLPIPEGPRIAFRRASSNPEVFLRLDASRLTSFREGGGGLLNAQTPIGSRDFEVFVLESDIASGDSNVFFIASVGFPGRYLRVNDDGRLSPCGNGRDGCGWVNGQFGREGEDAENLRFRLREVGSNGILGPSLASSISLGTVAIEAVRFPNLFLRLNFAGCSPLGDEAGCGEVNLQEATNGGVSDLETFELVNIESQGTTTSRRLSRQAWIELQENA</sequence>
<dbReference type="VEuPathDB" id="CryptoDB:Cvel_18314"/>
<evidence type="ECO:0000313" key="3">
    <source>
        <dbReference type="EMBL" id="CEM16932.1"/>
    </source>
</evidence>
<protein>
    <submittedName>
        <fullName evidence="3">Uncharacterized protein</fullName>
    </submittedName>
</protein>
<proteinExistence type="predicted"/>
<dbReference type="AlphaFoldDB" id="A0A0G4FS43"/>
<feature type="region of interest" description="Disordered" evidence="2">
    <location>
        <begin position="538"/>
        <end position="561"/>
    </location>
</feature>